<organism evidence="3 4">
    <name type="scientific">Crepidotus variabilis</name>
    <dbReference type="NCBI Taxonomy" id="179855"/>
    <lineage>
        <taxon>Eukaryota</taxon>
        <taxon>Fungi</taxon>
        <taxon>Dikarya</taxon>
        <taxon>Basidiomycota</taxon>
        <taxon>Agaricomycotina</taxon>
        <taxon>Agaricomycetes</taxon>
        <taxon>Agaricomycetidae</taxon>
        <taxon>Agaricales</taxon>
        <taxon>Agaricineae</taxon>
        <taxon>Crepidotaceae</taxon>
        <taxon>Crepidotus</taxon>
    </lineage>
</organism>
<evidence type="ECO:0000313" key="4">
    <source>
        <dbReference type="Proteomes" id="UP000807306"/>
    </source>
</evidence>
<evidence type="ECO:0008006" key="5">
    <source>
        <dbReference type="Google" id="ProtNLM"/>
    </source>
</evidence>
<sequence length="224" mass="21152">MLSKASLAILAVAVAQVSASAIQPLLQRRSLEILYNRQSTCDSICSPFETAVNTCTTTACLCTAANTKSLQGCINCAVAASAAAIDDANTLATTYNQACGASAAGAVTVPAGGGATTTAGGAGGGTGGTTARPSVVTTPTAGTATGGAGAGTTSRAVVTVTSNPGVVPTLTQTVVKPTGSGSSDPSTSGGGDVPGGLAGGALRDVAHKGVVMVIGAIVGGALVL</sequence>
<keyword evidence="4" id="KW-1185">Reference proteome</keyword>
<gene>
    <name evidence="3" type="ORF">CPB83DRAFT_850329</name>
</gene>
<keyword evidence="2" id="KW-0732">Signal</keyword>
<feature type="compositionally biased region" description="Low complexity" evidence="1">
    <location>
        <begin position="177"/>
        <end position="187"/>
    </location>
</feature>
<reference evidence="3" key="1">
    <citation type="submission" date="2020-11" db="EMBL/GenBank/DDBJ databases">
        <authorList>
            <consortium name="DOE Joint Genome Institute"/>
            <person name="Ahrendt S."/>
            <person name="Riley R."/>
            <person name="Andreopoulos W."/>
            <person name="Labutti K."/>
            <person name="Pangilinan J."/>
            <person name="Ruiz-Duenas F.J."/>
            <person name="Barrasa J.M."/>
            <person name="Sanchez-Garcia M."/>
            <person name="Camarero S."/>
            <person name="Miyauchi S."/>
            <person name="Serrano A."/>
            <person name="Linde D."/>
            <person name="Babiker R."/>
            <person name="Drula E."/>
            <person name="Ayuso-Fernandez I."/>
            <person name="Pacheco R."/>
            <person name="Padilla G."/>
            <person name="Ferreira P."/>
            <person name="Barriuso J."/>
            <person name="Kellner H."/>
            <person name="Castanera R."/>
            <person name="Alfaro M."/>
            <person name="Ramirez L."/>
            <person name="Pisabarro A.G."/>
            <person name="Kuo A."/>
            <person name="Tritt A."/>
            <person name="Lipzen A."/>
            <person name="He G."/>
            <person name="Yan M."/>
            <person name="Ng V."/>
            <person name="Cullen D."/>
            <person name="Martin F."/>
            <person name="Rosso M.-N."/>
            <person name="Henrissat B."/>
            <person name="Hibbett D."/>
            <person name="Martinez A.T."/>
            <person name="Grigoriev I.V."/>
        </authorList>
    </citation>
    <scope>NUCLEOTIDE SEQUENCE</scope>
    <source>
        <strain evidence="3">CBS 506.95</strain>
    </source>
</reference>
<evidence type="ECO:0000256" key="1">
    <source>
        <dbReference type="SAM" id="MobiDB-lite"/>
    </source>
</evidence>
<dbReference type="AlphaFoldDB" id="A0A9P6JSI5"/>
<proteinExistence type="predicted"/>
<dbReference type="Proteomes" id="UP000807306">
    <property type="component" value="Unassembled WGS sequence"/>
</dbReference>
<feature type="compositionally biased region" description="Low complexity" evidence="1">
    <location>
        <begin position="129"/>
        <end position="143"/>
    </location>
</feature>
<evidence type="ECO:0000256" key="2">
    <source>
        <dbReference type="SAM" id="SignalP"/>
    </source>
</evidence>
<accession>A0A9P6JSI5</accession>
<name>A0A9P6JSI5_9AGAR</name>
<feature type="chain" id="PRO_5040263800" description="Extracellular membrane protein CFEM domain-containing protein" evidence="2">
    <location>
        <begin position="20"/>
        <end position="224"/>
    </location>
</feature>
<comment type="caution">
    <text evidence="3">The sequence shown here is derived from an EMBL/GenBank/DDBJ whole genome shotgun (WGS) entry which is preliminary data.</text>
</comment>
<feature type="region of interest" description="Disordered" evidence="1">
    <location>
        <begin position="119"/>
        <end position="152"/>
    </location>
</feature>
<feature type="compositionally biased region" description="Gly residues" evidence="1">
    <location>
        <begin position="119"/>
        <end position="128"/>
    </location>
</feature>
<protein>
    <recommendedName>
        <fullName evidence="5">Extracellular membrane protein CFEM domain-containing protein</fullName>
    </recommendedName>
</protein>
<feature type="region of interest" description="Disordered" evidence="1">
    <location>
        <begin position="171"/>
        <end position="195"/>
    </location>
</feature>
<evidence type="ECO:0000313" key="3">
    <source>
        <dbReference type="EMBL" id="KAF9530794.1"/>
    </source>
</evidence>
<feature type="signal peptide" evidence="2">
    <location>
        <begin position="1"/>
        <end position="19"/>
    </location>
</feature>
<dbReference type="EMBL" id="MU157838">
    <property type="protein sequence ID" value="KAF9530794.1"/>
    <property type="molecule type" value="Genomic_DNA"/>
</dbReference>